<name>A0A7W6J8Y1_9HYPH</name>
<feature type="transmembrane region" description="Helical" evidence="1">
    <location>
        <begin position="20"/>
        <end position="39"/>
    </location>
</feature>
<evidence type="ECO:0000313" key="2">
    <source>
        <dbReference type="EMBL" id="MBB4066137.1"/>
    </source>
</evidence>
<comment type="caution">
    <text evidence="2">The sequence shown here is derived from an EMBL/GenBank/DDBJ whole genome shotgun (WGS) entry which is preliminary data.</text>
</comment>
<keyword evidence="1" id="KW-0812">Transmembrane</keyword>
<keyword evidence="1" id="KW-0472">Membrane</keyword>
<reference evidence="2 3" key="1">
    <citation type="submission" date="2020-08" db="EMBL/GenBank/DDBJ databases">
        <title>Genomic Encyclopedia of Type Strains, Phase IV (KMG-IV): sequencing the most valuable type-strain genomes for metagenomic binning, comparative biology and taxonomic classification.</title>
        <authorList>
            <person name="Goeker M."/>
        </authorList>
    </citation>
    <scope>NUCLEOTIDE SEQUENCE [LARGE SCALE GENOMIC DNA]</scope>
    <source>
        <strain evidence="2 3">DSM 29853</strain>
    </source>
</reference>
<evidence type="ECO:0000313" key="3">
    <source>
        <dbReference type="Proteomes" id="UP000528286"/>
    </source>
</evidence>
<dbReference type="EMBL" id="JACIEZ010000007">
    <property type="protein sequence ID" value="MBB4066137.1"/>
    <property type="molecule type" value="Genomic_DNA"/>
</dbReference>
<dbReference type="RefSeq" id="WP_281375749.1">
    <property type="nucleotide sequence ID" value="NZ_JACIEZ010000007.1"/>
</dbReference>
<dbReference type="AlphaFoldDB" id="A0A7W6J8Y1"/>
<gene>
    <name evidence="2" type="ORF">GGR23_003350</name>
</gene>
<sequence>MNTDWYYLIGGSTNTAAGMPRLLAVIVLYILVGATVFWLL</sequence>
<keyword evidence="3" id="KW-1185">Reference proteome</keyword>
<protein>
    <submittedName>
        <fullName evidence="2">Uncharacterized protein</fullName>
    </submittedName>
</protein>
<dbReference type="Proteomes" id="UP000528286">
    <property type="component" value="Unassembled WGS sequence"/>
</dbReference>
<accession>A0A7W6J8Y1</accession>
<keyword evidence="1" id="KW-1133">Transmembrane helix</keyword>
<evidence type="ECO:0000256" key="1">
    <source>
        <dbReference type="SAM" id="Phobius"/>
    </source>
</evidence>
<proteinExistence type="predicted"/>
<organism evidence="2 3">
    <name type="scientific">Gellertiella hungarica</name>
    <dbReference type="NCBI Taxonomy" id="1572859"/>
    <lineage>
        <taxon>Bacteria</taxon>
        <taxon>Pseudomonadati</taxon>
        <taxon>Pseudomonadota</taxon>
        <taxon>Alphaproteobacteria</taxon>
        <taxon>Hyphomicrobiales</taxon>
        <taxon>Rhizobiaceae</taxon>
        <taxon>Gellertiella</taxon>
    </lineage>
</organism>